<keyword evidence="2" id="KW-1185">Reference proteome</keyword>
<organism evidence="1 2">
    <name type="scientific">Sphingomonas glacialis</name>
    <dbReference type="NCBI Taxonomy" id="658225"/>
    <lineage>
        <taxon>Bacteria</taxon>
        <taxon>Pseudomonadati</taxon>
        <taxon>Pseudomonadota</taxon>
        <taxon>Alphaproteobacteria</taxon>
        <taxon>Sphingomonadales</taxon>
        <taxon>Sphingomonadaceae</taxon>
        <taxon>Sphingomonas</taxon>
    </lineage>
</organism>
<proteinExistence type="predicted"/>
<gene>
    <name evidence="1" type="ORF">GCM10008023_20660</name>
</gene>
<evidence type="ECO:0000313" key="1">
    <source>
        <dbReference type="EMBL" id="GHH16542.1"/>
    </source>
</evidence>
<name>A0ABQ3LNQ4_9SPHN</name>
<protein>
    <submittedName>
        <fullName evidence="1">Uncharacterized protein</fullName>
    </submittedName>
</protein>
<accession>A0ABQ3LNQ4</accession>
<sequence>MMSLYALALASALQHADTANGGPASTSEVDAIHCRLDVPGYTQFAMAIDSEEKLAQTRRWKRIASRNAFMNEYELPQAITVAGAYSTRRIAFTANAILAILDLPDPATVARAEQVENAMSSDPMIAALVDTGTMTDAQAKAAVPFRKFMGERILKDVTEPAAEGQSYGSHLVVARTISNATTHPGKTLYGCSYRFEMLDKDGAPL</sequence>
<dbReference type="EMBL" id="BNAQ01000002">
    <property type="protein sequence ID" value="GHH16542.1"/>
    <property type="molecule type" value="Genomic_DNA"/>
</dbReference>
<comment type="caution">
    <text evidence="1">The sequence shown here is derived from an EMBL/GenBank/DDBJ whole genome shotgun (WGS) entry which is preliminary data.</text>
</comment>
<reference evidence="2" key="1">
    <citation type="journal article" date="2019" name="Int. J. Syst. Evol. Microbiol.">
        <title>The Global Catalogue of Microorganisms (GCM) 10K type strain sequencing project: providing services to taxonomists for standard genome sequencing and annotation.</title>
        <authorList>
            <consortium name="The Broad Institute Genomics Platform"/>
            <consortium name="The Broad Institute Genome Sequencing Center for Infectious Disease"/>
            <person name="Wu L."/>
            <person name="Ma J."/>
        </authorList>
    </citation>
    <scope>NUCLEOTIDE SEQUENCE [LARGE SCALE GENOMIC DNA]</scope>
    <source>
        <strain evidence="2">CGMCC 1.8957</strain>
    </source>
</reference>
<evidence type="ECO:0000313" key="2">
    <source>
        <dbReference type="Proteomes" id="UP000652430"/>
    </source>
</evidence>
<dbReference type="Proteomes" id="UP000652430">
    <property type="component" value="Unassembled WGS sequence"/>
</dbReference>